<keyword evidence="4 8" id="KW-0812">Transmembrane</keyword>
<keyword evidence="3" id="KW-1003">Cell membrane</keyword>
<sequence length="725" mass="82138">MHTGEDTQGLRKIIDFTRLISIFILAIHFYICCYQAFAQWHWTANITDRIIANIAKTGLFNNWWKPKLAALLCLFISLVGVKGKKDEKINYKSITAYLLTGLLIYWISILCIYLHTDLDLIAIGYMTLTGIGYLLMVTGGTWLSRLLKEKLNKDIFNSENETFPQEERKLENEYSINLPAKYNLKGKTRDSWINFINPFRGLLVAGTPGAGKSYFVIRHIIDQHIKKGFAMFLYDFKYDDLSKIAYNKLLQYKSNYKTKPAFYVINFDDLNHTHRCNPLDPGCMNDITDATEASRTIMLGLNREWIKKQGDFFVESPINFLTAIIWYLRKYEDGKYCTLPHVIELMQADYDRLFSVLLKQPEITALINPFISAYNNNAKAQLEGQVASAKIGLARLASPQLYYVLSGNDFSLDVNNPNEPKIICVGNNPQKLQIYGAVLSLYISRMIKLVNRKGQLKSSLIFDEFPTIFFNNMDSLIATARSNKVATTLAIQDFSQLKKDYGAEQADVITGIVGNIISGQVTGDTAKTLADNFGKIVQDKNSLTINSGDTSFSKATQLDYAIPASKIAALSSGEFVGMIADNPEQKIALKMFHSAIQNDHEAMAKEEKAFKPIPIVSYVSEETVTETYAQIKDEIAELFKSELADLDNEDDSETHENDLTLNVPKPGEKPMSKKQHRKITKRNRQRERGKLRKVKQSADENKAPDRNGKFISPVKNDDIEQAMSM</sequence>
<reference evidence="11" key="1">
    <citation type="journal article" date="2019" name="Int. J. Syst. Evol. Microbiol.">
        <title>The Global Catalogue of Microorganisms (GCM) 10K type strain sequencing project: providing services to taxonomists for standard genome sequencing and annotation.</title>
        <authorList>
            <consortium name="The Broad Institute Genomics Platform"/>
            <consortium name="The Broad Institute Genome Sequencing Center for Infectious Disease"/>
            <person name="Wu L."/>
            <person name="Ma J."/>
        </authorList>
    </citation>
    <scope>NUCLEOTIDE SEQUENCE [LARGE SCALE GENOMIC DNA]</scope>
    <source>
        <strain evidence="11">JCM 17085</strain>
    </source>
</reference>
<evidence type="ECO:0000256" key="4">
    <source>
        <dbReference type="ARBA" id="ARBA00022692"/>
    </source>
</evidence>
<evidence type="ECO:0000256" key="6">
    <source>
        <dbReference type="ARBA" id="ARBA00023136"/>
    </source>
</evidence>
<proteinExistence type="inferred from homology"/>
<keyword evidence="6 8" id="KW-0472">Membrane</keyword>
<comment type="similarity">
    <text evidence="2">Belongs to the VirD4/TraG family.</text>
</comment>
<dbReference type="Pfam" id="PF14293">
    <property type="entry name" value="YWFCY"/>
    <property type="match status" value="1"/>
</dbReference>
<feature type="domain" description="YWFCY" evidence="9">
    <location>
        <begin position="5"/>
        <end position="148"/>
    </location>
</feature>
<keyword evidence="5 8" id="KW-1133">Transmembrane helix</keyword>
<evidence type="ECO:0000256" key="5">
    <source>
        <dbReference type="ARBA" id="ARBA00022989"/>
    </source>
</evidence>
<feature type="region of interest" description="Disordered" evidence="7">
    <location>
        <begin position="647"/>
        <end position="725"/>
    </location>
</feature>
<dbReference type="InterPro" id="IPR003688">
    <property type="entry name" value="TraG/VirD4"/>
</dbReference>
<evidence type="ECO:0000256" key="3">
    <source>
        <dbReference type="ARBA" id="ARBA00022475"/>
    </source>
</evidence>
<dbReference type="SUPFAM" id="SSF52540">
    <property type="entry name" value="P-loop containing nucleoside triphosphate hydrolases"/>
    <property type="match status" value="1"/>
</dbReference>
<comment type="caution">
    <text evidence="10">The sequence shown here is derived from an EMBL/GenBank/DDBJ whole genome shotgun (WGS) entry which is preliminary data.</text>
</comment>
<keyword evidence="11" id="KW-1185">Reference proteome</keyword>
<dbReference type="EMBL" id="BAABCV010000003">
    <property type="protein sequence ID" value="GAA4090748.1"/>
    <property type="molecule type" value="Genomic_DNA"/>
</dbReference>
<gene>
    <name evidence="10" type="primary">mobC</name>
    <name evidence="10" type="ORF">GCM10022392_10560</name>
</gene>
<feature type="transmembrane region" description="Helical" evidence="8">
    <location>
        <begin position="19"/>
        <end position="37"/>
    </location>
</feature>
<evidence type="ECO:0000313" key="11">
    <source>
        <dbReference type="Proteomes" id="UP001500841"/>
    </source>
</evidence>
<dbReference type="RefSeq" id="WP_345101508.1">
    <property type="nucleotide sequence ID" value="NZ_BAABCV010000003.1"/>
</dbReference>
<feature type="transmembrane region" description="Helical" evidence="8">
    <location>
        <begin position="121"/>
        <end position="143"/>
    </location>
</feature>
<dbReference type="CDD" id="cd01127">
    <property type="entry name" value="TrwB_TraG_TraD_VirD4"/>
    <property type="match status" value="1"/>
</dbReference>
<dbReference type="PANTHER" id="PTHR37937:SF1">
    <property type="entry name" value="CONJUGATIVE TRANSFER: DNA TRANSPORT"/>
    <property type="match status" value="1"/>
</dbReference>
<evidence type="ECO:0000256" key="7">
    <source>
        <dbReference type="SAM" id="MobiDB-lite"/>
    </source>
</evidence>
<comment type="subcellular location">
    <subcellularLocation>
        <location evidence="1">Cell membrane</location>
        <topology evidence="1">Multi-pass membrane protein</topology>
    </subcellularLocation>
</comment>
<dbReference type="InterPro" id="IPR051539">
    <property type="entry name" value="T4SS-coupling_protein"/>
</dbReference>
<organism evidence="10 11">
    <name type="scientific">Mucilaginibacter panaciglaebae</name>
    <dbReference type="NCBI Taxonomy" id="502331"/>
    <lineage>
        <taxon>Bacteria</taxon>
        <taxon>Pseudomonadati</taxon>
        <taxon>Bacteroidota</taxon>
        <taxon>Sphingobacteriia</taxon>
        <taxon>Sphingobacteriales</taxon>
        <taxon>Sphingobacteriaceae</taxon>
        <taxon>Mucilaginibacter</taxon>
    </lineage>
</organism>
<protein>
    <submittedName>
        <fullName evidence="10">Conjugal transfer protein MobC</fullName>
    </submittedName>
</protein>
<dbReference type="PANTHER" id="PTHR37937">
    <property type="entry name" value="CONJUGATIVE TRANSFER: DNA TRANSPORT"/>
    <property type="match status" value="1"/>
</dbReference>
<accession>A0ABP7WKD4</accession>
<dbReference type="Proteomes" id="UP001500841">
    <property type="component" value="Unassembled WGS sequence"/>
</dbReference>
<feature type="compositionally biased region" description="Basic residues" evidence="7">
    <location>
        <begin position="672"/>
        <end position="695"/>
    </location>
</feature>
<dbReference type="InterPro" id="IPR027417">
    <property type="entry name" value="P-loop_NTPase"/>
</dbReference>
<feature type="compositionally biased region" description="Basic and acidic residues" evidence="7">
    <location>
        <begin position="696"/>
        <end position="708"/>
    </location>
</feature>
<evidence type="ECO:0000256" key="1">
    <source>
        <dbReference type="ARBA" id="ARBA00004651"/>
    </source>
</evidence>
<evidence type="ECO:0000259" key="9">
    <source>
        <dbReference type="Pfam" id="PF14293"/>
    </source>
</evidence>
<dbReference type="Pfam" id="PF02534">
    <property type="entry name" value="T4SS-DNA_transf"/>
    <property type="match status" value="1"/>
</dbReference>
<evidence type="ECO:0000256" key="2">
    <source>
        <dbReference type="ARBA" id="ARBA00008806"/>
    </source>
</evidence>
<feature type="transmembrane region" description="Helical" evidence="8">
    <location>
        <begin position="63"/>
        <end position="82"/>
    </location>
</feature>
<feature type="transmembrane region" description="Helical" evidence="8">
    <location>
        <begin position="94"/>
        <end position="115"/>
    </location>
</feature>
<name>A0ABP7WKD4_9SPHI</name>
<evidence type="ECO:0000313" key="10">
    <source>
        <dbReference type="EMBL" id="GAA4090748.1"/>
    </source>
</evidence>
<dbReference type="InterPro" id="IPR025988">
    <property type="entry name" value="YWFCY_dom"/>
</dbReference>
<dbReference type="Gene3D" id="3.40.50.300">
    <property type="entry name" value="P-loop containing nucleotide triphosphate hydrolases"/>
    <property type="match status" value="2"/>
</dbReference>
<evidence type="ECO:0000256" key="8">
    <source>
        <dbReference type="SAM" id="Phobius"/>
    </source>
</evidence>
<dbReference type="NCBIfam" id="NF041326">
    <property type="entry name" value="Bacteroid_MobC"/>
    <property type="match status" value="1"/>
</dbReference>